<evidence type="ECO:0000313" key="1">
    <source>
        <dbReference type="EMBL" id="CEA09101.1"/>
    </source>
</evidence>
<dbReference type="EMBL" id="LN483071">
    <property type="protein sequence ID" value="CEA09101.1"/>
    <property type="molecule type" value="Genomic_DNA"/>
</dbReference>
<dbReference type="PATRIC" id="fig|1461584.3.peg.2439"/>
<protein>
    <submittedName>
        <fullName evidence="1">Uncharacterized protein</fullName>
    </submittedName>
</protein>
<organism evidence="1">
    <name type="scientific">Arthrobacter saudimassiliensis</name>
    <dbReference type="NCBI Taxonomy" id="1461584"/>
    <lineage>
        <taxon>Bacteria</taxon>
        <taxon>Bacillati</taxon>
        <taxon>Actinomycetota</taxon>
        <taxon>Actinomycetes</taxon>
        <taxon>Micrococcales</taxon>
        <taxon>Micrococcaceae</taxon>
        <taxon>Arthrobacter</taxon>
    </lineage>
</organism>
<reference evidence="1" key="1">
    <citation type="submission" date="2014-07" db="EMBL/GenBank/DDBJ databases">
        <authorList>
            <person name="Urmite Genomes Urmite Genomes"/>
        </authorList>
    </citation>
    <scope>NUCLEOTIDE SEQUENCE</scope>
    <source>
        <strain evidence="1">11W110_air</strain>
    </source>
</reference>
<sequence>MPTIVSAPGDLVVATVDGIDVRFGALNIGELPPGLEQYGQGLTVSLYGVRGPETMRRDNVFMKALYAWAETRHDSGSETRDPPAQMPGAAVLGRVQAQITDDVGTGYRWVGSRTAGTGTDWEGSWSFIPEPPPGAAVLVLAFTLDGTPTGRDIRMRLSEG</sequence>
<proteinExistence type="predicted"/>
<name>A0A078MW86_9MICC</name>
<dbReference type="AlphaFoldDB" id="A0A078MW86"/>
<gene>
    <name evidence="1" type="ORF">BN1051_02465</name>
</gene>
<accession>A0A078MW86</accession>